<dbReference type="AlphaFoldDB" id="A0AAV1UG96"/>
<reference evidence="2" key="1">
    <citation type="submission" date="2024-01" db="EMBL/GenBank/DDBJ databases">
        <authorList>
            <person name="Webb A."/>
        </authorList>
    </citation>
    <scope>NUCLEOTIDE SEQUENCE</scope>
    <source>
        <strain evidence="2">Pm1</strain>
    </source>
</reference>
<accession>A0AAV1UG96</accession>
<proteinExistence type="predicted"/>
<keyword evidence="1" id="KW-0812">Transmembrane</keyword>
<protein>
    <submittedName>
        <fullName evidence="2">Uncharacterized protein</fullName>
    </submittedName>
</protein>
<organism evidence="2 3">
    <name type="scientific">Peronospora matthiolae</name>
    <dbReference type="NCBI Taxonomy" id="2874970"/>
    <lineage>
        <taxon>Eukaryota</taxon>
        <taxon>Sar</taxon>
        <taxon>Stramenopiles</taxon>
        <taxon>Oomycota</taxon>
        <taxon>Peronosporomycetes</taxon>
        <taxon>Peronosporales</taxon>
        <taxon>Peronosporaceae</taxon>
        <taxon>Peronospora</taxon>
    </lineage>
</organism>
<comment type="caution">
    <text evidence="2">The sequence shown here is derived from an EMBL/GenBank/DDBJ whole genome shotgun (WGS) entry which is preliminary data.</text>
</comment>
<dbReference type="Proteomes" id="UP001162060">
    <property type="component" value="Unassembled WGS sequence"/>
</dbReference>
<keyword evidence="1" id="KW-1133">Transmembrane helix</keyword>
<evidence type="ECO:0000313" key="2">
    <source>
        <dbReference type="EMBL" id="CAK7933072.1"/>
    </source>
</evidence>
<feature type="transmembrane region" description="Helical" evidence="1">
    <location>
        <begin position="39"/>
        <end position="61"/>
    </location>
</feature>
<name>A0AAV1UG96_9STRA</name>
<keyword evidence="1" id="KW-0472">Membrane</keyword>
<sequence length="71" mass="7244">MPIFCAAEFISGLHGSILAVVEAMSLATKSVVITTIGSWVVMLPASYLLGIIGTAGCTLYAGKGCAARLLL</sequence>
<gene>
    <name evidence="2" type="ORF">PM001_LOCUS18222</name>
</gene>
<evidence type="ECO:0000256" key="1">
    <source>
        <dbReference type="SAM" id="Phobius"/>
    </source>
</evidence>
<dbReference type="EMBL" id="CAKLBY020000193">
    <property type="protein sequence ID" value="CAK7933072.1"/>
    <property type="molecule type" value="Genomic_DNA"/>
</dbReference>
<evidence type="ECO:0000313" key="3">
    <source>
        <dbReference type="Proteomes" id="UP001162060"/>
    </source>
</evidence>